<dbReference type="RefSeq" id="WP_006296847.1">
    <property type="nucleotide sequence ID" value="NZ_AEGR01000042.1"/>
</dbReference>
<evidence type="ECO:0000259" key="1">
    <source>
        <dbReference type="Pfam" id="PF13501"/>
    </source>
</evidence>
<evidence type="ECO:0000313" key="2">
    <source>
        <dbReference type="EMBL" id="EGI77693.1"/>
    </source>
</evidence>
<dbReference type="eggNOG" id="COG5501">
    <property type="taxonomic scope" value="Bacteria"/>
</dbReference>
<gene>
    <name evidence="2" type="ORF">HGR_04338</name>
</gene>
<name>F3KQZ2_9BURK</name>
<proteinExistence type="predicted"/>
<dbReference type="AlphaFoldDB" id="F3KQZ2"/>
<keyword evidence="3" id="KW-1185">Reference proteome</keyword>
<protein>
    <submittedName>
        <fullName evidence="2">Tat pathway signal sequence domain-containing protein 24</fullName>
    </submittedName>
</protein>
<feature type="domain" description="Ig-like SoxY" evidence="1">
    <location>
        <begin position="80"/>
        <end position="178"/>
    </location>
</feature>
<evidence type="ECO:0000313" key="3">
    <source>
        <dbReference type="Proteomes" id="UP000016368"/>
    </source>
</evidence>
<reference evidence="2 3" key="1">
    <citation type="journal article" date="2011" name="EMBO J.">
        <title>Structural diversity of bacterial flagellar motors.</title>
        <authorList>
            <person name="Chen S."/>
            <person name="Beeby M."/>
            <person name="Murphy G.E."/>
            <person name="Leadbetter J.R."/>
            <person name="Hendrixson D.R."/>
            <person name="Briegel A."/>
            <person name="Li Z."/>
            <person name="Shi J."/>
            <person name="Tocheva E.I."/>
            <person name="Muller A."/>
            <person name="Dobro M.J."/>
            <person name="Jensen G.J."/>
        </authorList>
    </citation>
    <scope>NUCLEOTIDE SEQUENCE [LARGE SCALE GENOMIC DNA]</scope>
    <source>
        <strain evidence="2 3">ATCC 19624</strain>
    </source>
</reference>
<dbReference type="Gene3D" id="2.60.40.2470">
    <property type="entry name" value="SoxY domain"/>
    <property type="match status" value="1"/>
</dbReference>
<organism evidence="2 3">
    <name type="scientific">Hylemonella gracilis ATCC 19624</name>
    <dbReference type="NCBI Taxonomy" id="887062"/>
    <lineage>
        <taxon>Bacteria</taxon>
        <taxon>Pseudomonadati</taxon>
        <taxon>Pseudomonadota</taxon>
        <taxon>Betaproteobacteria</taxon>
        <taxon>Burkholderiales</taxon>
        <taxon>Comamonadaceae</taxon>
        <taxon>Hylemonella</taxon>
    </lineage>
</organism>
<dbReference type="EMBL" id="AEGR01000042">
    <property type="protein sequence ID" value="EGI77693.1"/>
    <property type="molecule type" value="Genomic_DNA"/>
</dbReference>
<dbReference type="OrthoDB" id="9798154at2"/>
<dbReference type="InterPro" id="IPR038162">
    <property type="entry name" value="SoxY_sf"/>
</dbReference>
<sequence>MIEHRRSVFKTLAAAGLSVGSWSGHAVRAITALGWYGSASIVRGQTLPQLAVPPRSPAFKAQAPGDALRLIVGSASVTEVGEAHIQLQVPELAENGAMVQVTVNSLIPDTRQIMLLIDKNPYPLVASFYFPEGTEPGFQTRVKMAESSRVRVLVLASPGKDNRYFTTVKETRVTLGGCGS</sequence>
<dbReference type="InterPro" id="IPR032711">
    <property type="entry name" value="SoxY"/>
</dbReference>
<comment type="caution">
    <text evidence="2">The sequence shown here is derived from an EMBL/GenBank/DDBJ whole genome shotgun (WGS) entry which is preliminary data.</text>
</comment>
<accession>F3KQZ2</accession>
<dbReference type="Pfam" id="PF13501">
    <property type="entry name" value="SoxY"/>
    <property type="match status" value="1"/>
</dbReference>
<dbReference type="STRING" id="887062.HGR_04338"/>
<dbReference type="Proteomes" id="UP000016368">
    <property type="component" value="Unassembled WGS sequence"/>
</dbReference>